<keyword evidence="2" id="KW-1185">Reference proteome</keyword>
<gene>
    <name evidence="1" type="primary">LOC102602454</name>
</gene>
<reference evidence="2" key="1">
    <citation type="journal article" date="2011" name="Nature">
        <title>Genome sequence and analysis of the tuber crop potato.</title>
        <authorList>
            <consortium name="The Potato Genome Sequencing Consortium"/>
        </authorList>
    </citation>
    <scope>NUCLEOTIDE SEQUENCE [LARGE SCALE GENOMIC DNA]</scope>
    <source>
        <strain evidence="2">cv. DM1-3 516 R44</strain>
    </source>
</reference>
<dbReference type="AlphaFoldDB" id="M1AZ00"/>
<dbReference type="InterPro" id="IPR046342">
    <property type="entry name" value="CBS_dom_sf"/>
</dbReference>
<dbReference type="Proteomes" id="UP000011115">
    <property type="component" value="Unassembled WGS sequence"/>
</dbReference>
<protein>
    <recommendedName>
        <fullName evidence="3">CBS domain-containing protein</fullName>
    </recommendedName>
</protein>
<dbReference type="ExpressionAtlas" id="M1AZ00">
    <property type="expression patterns" value="baseline and differential"/>
</dbReference>
<dbReference type="Gramene" id="PGSC0003DMT400033348">
    <property type="protein sequence ID" value="PGSC0003DMT400033348"/>
    <property type="gene ID" value="PGSC0003DMG400012809"/>
</dbReference>
<dbReference type="EnsemblPlants" id="PGSC0003DMT400033348">
    <property type="protein sequence ID" value="PGSC0003DMT400033348"/>
    <property type="gene ID" value="PGSC0003DMG400012809"/>
</dbReference>
<accession>M1AZ00</accession>
<sequence length="124" mass="13706">MAVRFLNRDVSDLCLGKPALRSIPENATVAEALMLLKRSGETHVSVWNCDHSSSFLEKAKADDDDGCHCVGKISMVDVICFLSKQENLIDSSKAFEVPISKLLPKGDSIVRHLDPNSRFVLLFC</sequence>
<evidence type="ECO:0000313" key="2">
    <source>
        <dbReference type="Proteomes" id="UP000011115"/>
    </source>
</evidence>
<dbReference type="OrthoDB" id="681454at2759"/>
<proteinExistence type="predicted"/>
<dbReference type="HOGENOM" id="CLU_175124_0_0_1"/>
<name>M1AZ00_SOLTU</name>
<organism evidence="1 2">
    <name type="scientific">Solanum tuberosum</name>
    <name type="common">Potato</name>
    <dbReference type="NCBI Taxonomy" id="4113"/>
    <lineage>
        <taxon>Eukaryota</taxon>
        <taxon>Viridiplantae</taxon>
        <taxon>Streptophyta</taxon>
        <taxon>Embryophyta</taxon>
        <taxon>Tracheophyta</taxon>
        <taxon>Spermatophyta</taxon>
        <taxon>Magnoliopsida</taxon>
        <taxon>eudicotyledons</taxon>
        <taxon>Gunneridae</taxon>
        <taxon>Pentapetalae</taxon>
        <taxon>asterids</taxon>
        <taxon>lamiids</taxon>
        <taxon>Solanales</taxon>
        <taxon>Solanaceae</taxon>
        <taxon>Solanoideae</taxon>
        <taxon>Solaneae</taxon>
        <taxon>Solanum</taxon>
    </lineage>
</organism>
<reference evidence="1" key="2">
    <citation type="submission" date="2015-06" db="UniProtKB">
        <authorList>
            <consortium name="EnsemblPlants"/>
        </authorList>
    </citation>
    <scope>IDENTIFICATION</scope>
    <source>
        <strain evidence="1">DM1-3 516 R44</strain>
    </source>
</reference>
<dbReference type="SUPFAM" id="SSF54631">
    <property type="entry name" value="CBS-domain pair"/>
    <property type="match status" value="1"/>
</dbReference>
<evidence type="ECO:0008006" key="3">
    <source>
        <dbReference type="Google" id="ProtNLM"/>
    </source>
</evidence>
<evidence type="ECO:0000313" key="1">
    <source>
        <dbReference type="EnsemblPlants" id="PGSC0003DMT400033348"/>
    </source>
</evidence>